<dbReference type="AlphaFoldDB" id="A0A956LXD7"/>
<dbReference type="PROSITE" id="PS50112">
    <property type="entry name" value="PAS"/>
    <property type="match status" value="1"/>
</dbReference>
<dbReference type="Proteomes" id="UP000697710">
    <property type="component" value="Unassembled WGS sequence"/>
</dbReference>
<proteinExistence type="predicted"/>
<evidence type="ECO:0000313" key="7">
    <source>
        <dbReference type="Proteomes" id="UP000697710"/>
    </source>
</evidence>
<evidence type="ECO:0000256" key="4">
    <source>
        <dbReference type="ARBA" id="ARBA00022777"/>
    </source>
</evidence>
<comment type="catalytic activity">
    <reaction evidence="1">
        <text>ATP + protein L-histidine = ADP + protein N-phospho-L-histidine.</text>
        <dbReference type="EC" id="2.7.13.3"/>
    </reaction>
</comment>
<evidence type="ECO:0000259" key="5">
    <source>
        <dbReference type="PROSITE" id="PS50112"/>
    </source>
</evidence>
<gene>
    <name evidence="6" type="ORF">KC729_05240</name>
</gene>
<dbReference type="PANTHER" id="PTHR43047">
    <property type="entry name" value="TWO-COMPONENT HISTIDINE PROTEIN KINASE"/>
    <property type="match status" value="1"/>
</dbReference>
<dbReference type="InterPro" id="IPR003661">
    <property type="entry name" value="HisK_dim/P_dom"/>
</dbReference>
<dbReference type="GO" id="GO:0000155">
    <property type="term" value="F:phosphorelay sensor kinase activity"/>
    <property type="evidence" value="ECO:0007669"/>
    <property type="project" value="InterPro"/>
</dbReference>
<comment type="caution">
    <text evidence="6">The sequence shown here is derived from an EMBL/GenBank/DDBJ whole genome shotgun (WGS) entry which is preliminary data.</text>
</comment>
<feature type="non-terminal residue" evidence="6">
    <location>
        <position position="242"/>
    </location>
</feature>
<dbReference type="EMBL" id="JAGQHR010000104">
    <property type="protein sequence ID" value="MCA9727068.1"/>
    <property type="molecule type" value="Genomic_DNA"/>
</dbReference>
<keyword evidence="3" id="KW-0808">Transferase</keyword>
<dbReference type="PANTHER" id="PTHR43047:SF64">
    <property type="entry name" value="HISTIDINE KINASE CONTAINING CHEY-HOMOLOGOUS RECEIVER DOMAIN AND PAS DOMAIN-RELATED"/>
    <property type="match status" value="1"/>
</dbReference>
<dbReference type="InterPro" id="IPR036097">
    <property type="entry name" value="HisK_dim/P_sf"/>
</dbReference>
<protein>
    <recommendedName>
        <fullName evidence="2">histidine kinase</fullName>
        <ecNumber evidence="2">2.7.13.3</ecNumber>
    </recommendedName>
</protein>
<dbReference type="Pfam" id="PF00512">
    <property type="entry name" value="HisKA"/>
    <property type="match status" value="1"/>
</dbReference>
<evidence type="ECO:0000256" key="3">
    <source>
        <dbReference type="ARBA" id="ARBA00022679"/>
    </source>
</evidence>
<reference evidence="6" key="1">
    <citation type="submission" date="2020-04" db="EMBL/GenBank/DDBJ databases">
        <authorList>
            <person name="Zhang T."/>
        </authorList>
    </citation>
    <scope>NUCLEOTIDE SEQUENCE</scope>
    <source>
        <strain evidence="6">HKST-UBA01</strain>
    </source>
</reference>
<reference evidence="6" key="2">
    <citation type="journal article" date="2021" name="Microbiome">
        <title>Successional dynamics and alternative stable states in a saline activated sludge microbial community over 9 years.</title>
        <authorList>
            <person name="Wang Y."/>
            <person name="Ye J."/>
            <person name="Ju F."/>
            <person name="Liu L."/>
            <person name="Boyd J.A."/>
            <person name="Deng Y."/>
            <person name="Parks D.H."/>
            <person name="Jiang X."/>
            <person name="Yin X."/>
            <person name="Woodcroft B.J."/>
            <person name="Tyson G.W."/>
            <person name="Hugenholtz P."/>
            <person name="Polz M.F."/>
            <person name="Zhang T."/>
        </authorList>
    </citation>
    <scope>NUCLEOTIDE SEQUENCE</scope>
    <source>
        <strain evidence="6">HKST-UBA01</strain>
    </source>
</reference>
<evidence type="ECO:0000256" key="2">
    <source>
        <dbReference type="ARBA" id="ARBA00012438"/>
    </source>
</evidence>
<dbReference type="CDD" id="cd00082">
    <property type="entry name" value="HisKA"/>
    <property type="match status" value="1"/>
</dbReference>
<name>A0A956LXD7_UNCEI</name>
<dbReference type="Gene3D" id="3.30.450.20">
    <property type="entry name" value="PAS domain"/>
    <property type="match status" value="1"/>
</dbReference>
<feature type="domain" description="PAS" evidence="5">
    <location>
        <begin position="71"/>
        <end position="133"/>
    </location>
</feature>
<accession>A0A956LXD7</accession>
<evidence type="ECO:0000256" key="1">
    <source>
        <dbReference type="ARBA" id="ARBA00000085"/>
    </source>
</evidence>
<evidence type="ECO:0000313" key="6">
    <source>
        <dbReference type="EMBL" id="MCA9727068.1"/>
    </source>
</evidence>
<dbReference type="InterPro" id="IPR035965">
    <property type="entry name" value="PAS-like_dom_sf"/>
</dbReference>
<organism evidence="6 7">
    <name type="scientific">Eiseniibacteriota bacterium</name>
    <dbReference type="NCBI Taxonomy" id="2212470"/>
    <lineage>
        <taxon>Bacteria</taxon>
        <taxon>Candidatus Eiseniibacteriota</taxon>
    </lineage>
</organism>
<sequence length="242" mass="27182">MTEPESLHPLIRRQLRRLGLPERPDDPGWSALITAVSRAYDDSDSDRELFGRSFRLSSDELVQAQRQLRESISALEASLDATADGILVVDRNSRIVTYNHNFIGIWGLPASVVRSRDDDQALGFVLDQLVDPDQFLTKVRELYGDPSAESFDVLKFKDGRVIERFSRPQRLGQEIIGRVWSFRDVTNQRLSEAELKSAHHAALLAARSQGEFLANMSHEIRTPMNGIIGPLALMAEGEMPAE</sequence>
<dbReference type="InterPro" id="IPR000014">
    <property type="entry name" value="PAS"/>
</dbReference>
<dbReference type="Gene3D" id="1.10.287.130">
    <property type="match status" value="1"/>
</dbReference>
<keyword evidence="4" id="KW-0418">Kinase</keyword>
<dbReference type="SUPFAM" id="SSF55785">
    <property type="entry name" value="PYP-like sensor domain (PAS domain)"/>
    <property type="match status" value="1"/>
</dbReference>
<dbReference type="EC" id="2.7.13.3" evidence="2"/>
<dbReference type="Pfam" id="PF12860">
    <property type="entry name" value="PAS_7"/>
    <property type="match status" value="1"/>
</dbReference>
<dbReference type="SUPFAM" id="SSF47384">
    <property type="entry name" value="Homodimeric domain of signal transducing histidine kinase"/>
    <property type="match status" value="1"/>
</dbReference>